<dbReference type="Pfam" id="PF17868">
    <property type="entry name" value="AAA_lid_8"/>
    <property type="match status" value="1"/>
</dbReference>
<dbReference type="PANTHER" id="PTHR32204:SF0">
    <property type="entry name" value="ATPASE RAVA"/>
    <property type="match status" value="1"/>
</dbReference>
<dbReference type="Pfam" id="PF20030">
    <property type="entry name" value="bpMoxR"/>
    <property type="match status" value="1"/>
</dbReference>
<accession>A0A8J2U9S4</accession>
<dbReference type="AlphaFoldDB" id="A0A8J2U9S4"/>
<sequence>MENMNPTDRLNDVLRHIKHAFIGKDEIVDLLGISLIAKENLFLLGPPGTAKSAIVRLLSQCLEDGRNFEYLLTRFTEPNEIFGPFDIRKLKEGELITNTEGMMPEASFVFFDEIFNANSAILNSLLMALNERIFRRGKETRRLPALMFVGASNMLPEDEALAALLDRFLLRVKCDYVDPDKLHEVLLAGWRLEAETPAERPVISASAIIGLQQECRRVDLAPIRKQYIDIVHSLRSTGIKVSDRRAVKLQNIIAASALISNRTTAIISDLWVLKYIWDTEEQIEILSGIIDAIIEKDEAGPAHPQALYNRVPDPEEIMKEVVFLSSKWNGETLSFEERNVIKDKLRFVQNRCSWIKDAGQKTYIQKEIEVLWQHILQTS</sequence>
<evidence type="ECO:0000313" key="3">
    <source>
        <dbReference type="Proteomes" id="UP000607559"/>
    </source>
</evidence>
<dbReference type="InterPro" id="IPR003593">
    <property type="entry name" value="AAA+_ATPase"/>
</dbReference>
<reference evidence="2" key="2">
    <citation type="submission" date="2020-09" db="EMBL/GenBank/DDBJ databases">
        <authorList>
            <person name="Sun Q."/>
            <person name="Zhou Y."/>
        </authorList>
    </citation>
    <scope>NUCLEOTIDE SEQUENCE</scope>
    <source>
        <strain evidence="2">CGMCC 1.15448</strain>
    </source>
</reference>
<proteinExistence type="predicted"/>
<dbReference type="PANTHER" id="PTHR32204">
    <property type="entry name" value="ATPASE RAVA"/>
    <property type="match status" value="1"/>
</dbReference>
<evidence type="ECO:0000259" key="1">
    <source>
        <dbReference type="SMART" id="SM00382"/>
    </source>
</evidence>
<evidence type="ECO:0000313" key="2">
    <source>
        <dbReference type="EMBL" id="GGA89062.1"/>
    </source>
</evidence>
<dbReference type="Gene3D" id="3.40.50.300">
    <property type="entry name" value="P-loop containing nucleotide triphosphate hydrolases"/>
    <property type="match status" value="1"/>
</dbReference>
<dbReference type="SMART" id="SM00382">
    <property type="entry name" value="AAA"/>
    <property type="match status" value="1"/>
</dbReference>
<dbReference type="SUPFAM" id="SSF52540">
    <property type="entry name" value="P-loop containing nucleoside triphosphate hydrolases"/>
    <property type="match status" value="1"/>
</dbReference>
<comment type="caution">
    <text evidence="2">The sequence shown here is derived from an EMBL/GenBank/DDBJ whole genome shotgun (WGS) entry which is preliminary data.</text>
</comment>
<dbReference type="InterPro" id="IPR045427">
    <property type="entry name" value="MoxR"/>
</dbReference>
<organism evidence="2 3">
    <name type="scientific">Puia dinghuensis</name>
    <dbReference type="NCBI Taxonomy" id="1792502"/>
    <lineage>
        <taxon>Bacteria</taxon>
        <taxon>Pseudomonadati</taxon>
        <taxon>Bacteroidota</taxon>
        <taxon>Chitinophagia</taxon>
        <taxon>Chitinophagales</taxon>
        <taxon>Chitinophagaceae</taxon>
        <taxon>Puia</taxon>
    </lineage>
</organism>
<dbReference type="Proteomes" id="UP000607559">
    <property type="component" value="Unassembled WGS sequence"/>
</dbReference>
<gene>
    <name evidence="2" type="ORF">GCM10011511_10400</name>
</gene>
<name>A0A8J2U9S4_9BACT</name>
<dbReference type="CDD" id="cd00009">
    <property type="entry name" value="AAA"/>
    <property type="match status" value="1"/>
</dbReference>
<feature type="domain" description="AAA+ ATPase" evidence="1">
    <location>
        <begin position="37"/>
        <end position="175"/>
    </location>
</feature>
<keyword evidence="3" id="KW-1185">Reference proteome</keyword>
<dbReference type="InterPro" id="IPR027417">
    <property type="entry name" value="P-loop_NTPase"/>
</dbReference>
<reference evidence="2" key="1">
    <citation type="journal article" date="2014" name="Int. J. Syst. Evol. Microbiol.">
        <title>Complete genome sequence of Corynebacterium casei LMG S-19264T (=DSM 44701T), isolated from a smear-ripened cheese.</title>
        <authorList>
            <consortium name="US DOE Joint Genome Institute (JGI-PGF)"/>
            <person name="Walter F."/>
            <person name="Albersmeier A."/>
            <person name="Kalinowski J."/>
            <person name="Ruckert C."/>
        </authorList>
    </citation>
    <scope>NUCLEOTIDE SEQUENCE</scope>
    <source>
        <strain evidence="2">CGMCC 1.15448</strain>
    </source>
</reference>
<dbReference type="EMBL" id="BMJC01000001">
    <property type="protein sequence ID" value="GGA89062.1"/>
    <property type="molecule type" value="Genomic_DNA"/>
</dbReference>
<dbReference type="InterPro" id="IPR041538">
    <property type="entry name" value="RavA-like_AAA_lid"/>
</dbReference>
<protein>
    <recommendedName>
        <fullName evidence="1">AAA+ ATPase domain-containing protein</fullName>
    </recommendedName>
</protein>
<dbReference type="InterPro" id="IPR050513">
    <property type="entry name" value="RavA_ATPases"/>
</dbReference>